<reference evidence="4 5" key="1">
    <citation type="submission" date="2016-10" db="EMBL/GenBank/DDBJ databases">
        <authorList>
            <person name="Varghese N."/>
            <person name="Submissions S."/>
        </authorList>
    </citation>
    <scope>NUCLEOTIDE SEQUENCE [LARGE SCALE GENOMIC DNA]</scope>
    <source>
        <strain evidence="4 5">NLAE-zl-C196</strain>
    </source>
</reference>
<comment type="caution">
    <text evidence="4">The sequence shown here is derived from an EMBL/GenBank/DDBJ whole genome shotgun (WGS) entry which is preliminary data.</text>
</comment>
<evidence type="ECO:0000313" key="4">
    <source>
        <dbReference type="EMBL" id="SEU17515.1"/>
    </source>
</evidence>
<dbReference type="SUPFAM" id="SSF74650">
    <property type="entry name" value="Galactose mutarotase-like"/>
    <property type="match status" value="1"/>
</dbReference>
<dbReference type="GO" id="GO:0046872">
    <property type="term" value="F:metal ion binding"/>
    <property type="evidence" value="ECO:0007669"/>
    <property type="project" value="UniProtKB-KW"/>
</dbReference>
<evidence type="ECO:0000256" key="1">
    <source>
        <dbReference type="ARBA" id="ARBA00022723"/>
    </source>
</evidence>
<name>A0A1I0K3Z3_9FIRM</name>
<feature type="domain" description="Glycosyl hydrolase family 38 C-terminal" evidence="3">
    <location>
        <begin position="170"/>
        <end position="280"/>
    </location>
</feature>
<dbReference type="GO" id="GO:0030246">
    <property type="term" value="F:carbohydrate binding"/>
    <property type="evidence" value="ECO:0007669"/>
    <property type="project" value="InterPro"/>
</dbReference>
<dbReference type="GO" id="GO:0006013">
    <property type="term" value="P:mannose metabolic process"/>
    <property type="evidence" value="ECO:0007669"/>
    <property type="project" value="InterPro"/>
</dbReference>
<dbReference type="SUPFAM" id="SSF88688">
    <property type="entry name" value="Families 57/38 glycoside transferase middle domain"/>
    <property type="match status" value="1"/>
</dbReference>
<dbReference type="InterPro" id="IPR011013">
    <property type="entry name" value="Gal_mutarotase_sf_dom"/>
</dbReference>
<dbReference type="EMBL" id="FOIO01000082">
    <property type="protein sequence ID" value="SEU17515.1"/>
    <property type="molecule type" value="Genomic_DNA"/>
</dbReference>
<dbReference type="GO" id="GO:0004559">
    <property type="term" value="F:alpha-mannosidase activity"/>
    <property type="evidence" value="ECO:0007669"/>
    <property type="project" value="InterPro"/>
</dbReference>
<dbReference type="InterPro" id="IPR011682">
    <property type="entry name" value="Glyco_hydro_38_C"/>
</dbReference>
<evidence type="ECO:0000313" key="5">
    <source>
        <dbReference type="Proteomes" id="UP000182121"/>
    </source>
</evidence>
<proteinExistence type="predicted"/>
<evidence type="ECO:0000259" key="3">
    <source>
        <dbReference type="Pfam" id="PF07748"/>
    </source>
</evidence>
<dbReference type="PANTHER" id="PTHR46017">
    <property type="entry name" value="ALPHA-MANNOSIDASE 2C1"/>
    <property type="match status" value="1"/>
</dbReference>
<organism evidence="4 5">
    <name type="scientific">Enterocloster clostridioformis</name>
    <dbReference type="NCBI Taxonomy" id="1531"/>
    <lineage>
        <taxon>Bacteria</taxon>
        <taxon>Bacillati</taxon>
        <taxon>Bacillota</taxon>
        <taxon>Clostridia</taxon>
        <taxon>Lachnospirales</taxon>
        <taxon>Lachnospiraceae</taxon>
        <taxon>Enterocloster</taxon>
    </lineage>
</organism>
<evidence type="ECO:0000256" key="2">
    <source>
        <dbReference type="ARBA" id="ARBA00022801"/>
    </source>
</evidence>
<gene>
    <name evidence="4" type="ORF">SAMN05216521_108214</name>
</gene>
<keyword evidence="2" id="KW-0378">Hydrolase</keyword>
<sequence>MGWDIILLNRFHDIIPGSAIGPVYDQTDREYEVILKSGAETALHLAEDLGDRICGQGKDTGREKPGDRKVIVINTQGYEREDTVTVSGVARGETAFACDCLGHRFPVQYTGEDTLIFHAKGIPSCGCAVYSLMGAEDSGRSGPAAEHSGYAAEHSGYAAECPGPWSGFFENDWYRAEFNDKMELVSLVEKGTGGQLLKEGRVGNQLLTFEDRPMNWDNWDVDMYYQRKPYHAELVTAPVLKEWGPVRTVVSISHRFAGSLVEQDIVFYPNLPRIDFVTRLTGETIMFC</sequence>
<dbReference type="Gene3D" id="2.70.98.30">
    <property type="entry name" value="Golgi alpha-mannosidase II, domain 4"/>
    <property type="match status" value="1"/>
</dbReference>
<dbReference type="AlphaFoldDB" id="A0A1I0K3Z3"/>
<dbReference type="Gene3D" id="1.20.1270.50">
    <property type="entry name" value="Glycoside hydrolase family 38, central domain"/>
    <property type="match status" value="1"/>
</dbReference>
<dbReference type="InterPro" id="IPR028995">
    <property type="entry name" value="Glyco_hydro_57/38_cen_sf"/>
</dbReference>
<dbReference type="Proteomes" id="UP000182121">
    <property type="component" value="Unassembled WGS sequence"/>
</dbReference>
<accession>A0A1I0K3Z3</accession>
<protein>
    <submittedName>
        <fullName evidence="4">Alpha-mannosidase</fullName>
    </submittedName>
</protein>
<dbReference type="InterPro" id="IPR037094">
    <property type="entry name" value="Glyco_hydro_38_cen_sf"/>
</dbReference>
<dbReference type="GO" id="GO:0009313">
    <property type="term" value="P:oligosaccharide catabolic process"/>
    <property type="evidence" value="ECO:0007669"/>
    <property type="project" value="TreeGrafter"/>
</dbReference>
<keyword evidence="1" id="KW-0479">Metal-binding</keyword>
<dbReference type="Pfam" id="PF07748">
    <property type="entry name" value="Glyco_hydro_38C"/>
    <property type="match status" value="1"/>
</dbReference>
<dbReference type="PANTHER" id="PTHR46017:SF1">
    <property type="entry name" value="ALPHA-MANNOSIDASE 2C1"/>
    <property type="match status" value="1"/>
</dbReference>